<keyword evidence="2" id="KW-1133">Transmembrane helix</keyword>
<evidence type="ECO:0000256" key="2">
    <source>
        <dbReference type="SAM" id="Phobius"/>
    </source>
</evidence>
<evidence type="ECO:0000313" key="4">
    <source>
        <dbReference type="EMBL" id="CAE0575134.1"/>
    </source>
</evidence>
<keyword evidence="2" id="KW-0812">Transmembrane</keyword>
<evidence type="ECO:0000256" key="1">
    <source>
        <dbReference type="SAM" id="MobiDB-lite"/>
    </source>
</evidence>
<proteinExistence type="predicted"/>
<dbReference type="EMBL" id="HBIR01042192">
    <property type="protein sequence ID" value="CAE0575134.1"/>
    <property type="molecule type" value="Transcribed_RNA"/>
</dbReference>
<dbReference type="AlphaFoldDB" id="A0A6V2U9Y1"/>
<accession>A0A6V2U9Y1</accession>
<organism evidence="4">
    <name type="scientific">Emiliania huxleyi</name>
    <name type="common">Coccolithophore</name>
    <name type="synonym">Pontosphaera huxleyi</name>
    <dbReference type="NCBI Taxonomy" id="2903"/>
    <lineage>
        <taxon>Eukaryota</taxon>
        <taxon>Haptista</taxon>
        <taxon>Haptophyta</taxon>
        <taxon>Prymnesiophyceae</taxon>
        <taxon>Isochrysidales</taxon>
        <taxon>Noelaerhabdaceae</taxon>
        <taxon>Emiliania</taxon>
    </lineage>
</organism>
<keyword evidence="2" id="KW-0472">Membrane</keyword>
<feature type="compositionally biased region" description="Low complexity" evidence="1">
    <location>
        <begin position="24"/>
        <end position="42"/>
    </location>
</feature>
<name>A0A6V2U9Y1_EMIHU</name>
<feature type="region of interest" description="Disordered" evidence="1">
    <location>
        <begin position="1"/>
        <end position="42"/>
    </location>
</feature>
<feature type="transmembrane region" description="Helical" evidence="2">
    <location>
        <begin position="92"/>
        <end position="115"/>
    </location>
</feature>
<reference evidence="4" key="1">
    <citation type="submission" date="2021-01" db="EMBL/GenBank/DDBJ databases">
        <authorList>
            <person name="Corre E."/>
            <person name="Pelletier E."/>
            <person name="Niang G."/>
            <person name="Scheremetjew M."/>
            <person name="Finn R."/>
            <person name="Kale V."/>
            <person name="Holt S."/>
            <person name="Cochrane G."/>
            <person name="Meng A."/>
            <person name="Brown T."/>
            <person name="Cohen L."/>
        </authorList>
    </citation>
    <scope>NUCLEOTIDE SEQUENCE</scope>
    <source>
        <strain evidence="4">379</strain>
    </source>
</reference>
<dbReference type="EMBL" id="HBIR01042191">
    <property type="protein sequence ID" value="CAE0575133.1"/>
    <property type="molecule type" value="Transcribed_RNA"/>
</dbReference>
<feature type="transmembrane region" description="Helical" evidence="2">
    <location>
        <begin position="127"/>
        <end position="149"/>
    </location>
</feature>
<gene>
    <name evidence="3" type="ORF">EHUX00137_LOCUS32925</name>
    <name evidence="4" type="ORF">EHUX00137_LOCUS32926</name>
</gene>
<sequence length="288" mass="31002">MRSSATQYAPLADNTGSPLSPGRRSLIGSASPASSRSGSSATSRALSLSASSIAGSAPRLWDTSEEELEPEDLSDYFDRLTSRRGIHRRGRYVLLSRALLLSCCAVQTACATTFISAVRTMPARTDAQFMLVTVAAAAASGVVGAAGAYSRSGSLLRWFVISQVWCMSNIVAQCVLAQHSSRRQHVLCADEPSSASASCLTDEFDTRSLLLAFGVVYCSIFVADTLAQAFQDQTVHASKYRIVQMVWLMQKRTLVSVSRFEAIIHAHFEELVNNGLLQLTPRARKGGG</sequence>
<protein>
    <submittedName>
        <fullName evidence="4">Uncharacterized protein</fullName>
    </submittedName>
</protein>
<evidence type="ECO:0000313" key="3">
    <source>
        <dbReference type="EMBL" id="CAE0575133.1"/>
    </source>
</evidence>